<dbReference type="Gene3D" id="3.40.50.720">
    <property type="entry name" value="NAD(P)-binding Rossmann-like Domain"/>
    <property type="match status" value="1"/>
</dbReference>
<gene>
    <name evidence="3" type="ORF">LRS1606.499</name>
</gene>
<reference evidence="3" key="1">
    <citation type="submission" date="2014-03" db="EMBL/GenBank/DDBJ databases">
        <authorList>
            <person name="Zhang G."/>
            <person name="Zhu L."/>
            <person name="Fang P."/>
        </authorList>
    </citation>
    <scope>NUCLEOTIDE SEQUENCE</scope>
    <source>
        <strain evidence="3">NS1</strain>
        <plasmid evidence="3">pNSL1</plasmid>
    </source>
</reference>
<dbReference type="GO" id="GO:0016491">
    <property type="term" value="F:oxidoreductase activity"/>
    <property type="evidence" value="ECO:0007669"/>
    <property type="project" value="UniProtKB-KW"/>
</dbReference>
<dbReference type="PROSITE" id="PS00061">
    <property type="entry name" value="ADH_SHORT"/>
    <property type="match status" value="1"/>
</dbReference>
<evidence type="ECO:0000313" key="3">
    <source>
        <dbReference type="EMBL" id="AIU93933.1"/>
    </source>
</evidence>
<keyword evidence="3" id="KW-0614">Plasmid</keyword>
<dbReference type="InterPro" id="IPR036291">
    <property type="entry name" value="NAD(P)-bd_dom_sf"/>
</dbReference>
<dbReference type="SUPFAM" id="SSF51735">
    <property type="entry name" value="NAD(P)-binding Rossmann-fold domains"/>
    <property type="match status" value="1"/>
</dbReference>
<dbReference type="Pfam" id="PF13561">
    <property type="entry name" value="adh_short_C2"/>
    <property type="match status" value="1"/>
</dbReference>
<evidence type="ECO:0000256" key="2">
    <source>
        <dbReference type="ARBA" id="ARBA00023002"/>
    </source>
</evidence>
<dbReference type="PANTHER" id="PTHR43639">
    <property type="entry name" value="OXIDOREDUCTASE, SHORT-CHAIN DEHYDROGENASE/REDUCTASE FAMILY (AFU_ORTHOLOGUE AFUA_5G02870)"/>
    <property type="match status" value="1"/>
</dbReference>
<keyword evidence="2" id="KW-0560">Oxidoreductase</keyword>
<dbReference type="FunFam" id="3.40.50.720:FF:000084">
    <property type="entry name" value="Short-chain dehydrogenase reductase"/>
    <property type="match status" value="1"/>
</dbReference>
<name>A0A097SQW3_9NOCA</name>
<dbReference type="AlphaFoldDB" id="A0A097SQW3"/>
<organism evidence="3">
    <name type="scientific">Rhodococcus sp. NS1</name>
    <dbReference type="NCBI Taxonomy" id="402236"/>
    <lineage>
        <taxon>Bacteria</taxon>
        <taxon>Bacillati</taxon>
        <taxon>Actinomycetota</taxon>
        <taxon>Actinomycetes</taxon>
        <taxon>Mycobacteriales</taxon>
        <taxon>Nocardiaceae</taxon>
        <taxon>Rhodococcus</taxon>
    </lineage>
</organism>
<evidence type="ECO:0000256" key="1">
    <source>
        <dbReference type="ARBA" id="ARBA00006484"/>
    </source>
</evidence>
<dbReference type="PRINTS" id="PR00080">
    <property type="entry name" value="SDRFAMILY"/>
</dbReference>
<protein>
    <submittedName>
        <fullName evidence="3">Uncharacterized protein</fullName>
    </submittedName>
</protein>
<accession>A0A097SQW3</accession>
<proteinExistence type="inferred from homology"/>
<dbReference type="InterPro" id="IPR020904">
    <property type="entry name" value="Sc_DH/Rdtase_CS"/>
</dbReference>
<dbReference type="InterPro" id="IPR002347">
    <property type="entry name" value="SDR_fam"/>
</dbReference>
<geneLocation type="plasmid" evidence="3">
    <name>pNSL1</name>
</geneLocation>
<dbReference type="PANTHER" id="PTHR43639:SF1">
    <property type="entry name" value="SHORT-CHAIN DEHYDROGENASE_REDUCTASE FAMILY PROTEIN"/>
    <property type="match status" value="1"/>
</dbReference>
<comment type="similarity">
    <text evidence="1">Belongs to the short-chain dehydrogenases/reductases (SDR) family.</text>
</comment>
<sequence>MQRDNRVAVITGASRGTGAAIARAMAASGHTVVIHYNNNHDAATALADEITDDGGQVATISADLAAEDGPDMLWSRYDAALEALSLPPRVDILVNNAGINCRGTIDTLTVPNFDALVSVNQRAPFFITRHALDRMSSGGHIVNISSGSARYARPDVIAYAMTKGAIEVFTRTLAVQVGQRGITVNAVAPSALDTDMNAQWLQTDTEAARSAATHTASGRLATPEDIANVVVFLSSSAAAAITGQIIDATNGNRL</sequence>
<dbReference type="PRINTS" id="PR00081">
    <property type="entry name" value="GDHRDH"/>
</dbReference>
<dbReference type="EMBL" id="KJ605395">
    <property type="protein sequence ID" value="AIU93933.1"/>
    <property type="molecule type" value="Genomic_DNA"/>
</dbReference>